<gene>
    <name evidence="1" type="ORF">CRX42_10960</name>
</gene>
<dbReference type="AlphaFoldDB" id="A0A2W0ESC0"/>
<evidence type="ECO:0000313" key="1">
    <source>
        <dbReference type="EMBL" id="PYY70502.1"/>
    </source>
</evidence>
<organism evidence="1 2">
    <name type="scientific">Pseudomonas jessenii</name>
    <dbReference type="NCBI Taxonomy" id="77298"/>
    <lineage>
        <taxon>Bacteria</taxon>
        <taxon>Pseudomonadati</taxon>
        <taxon>Pseudomonadota</taxon>
        <taxon>Gammaproteobacteria</taxon>
        <taxon>Pseudomonadales</taxon>
        <taxon>Pseudomonadaceae</taxon>
        <taxon>Pseudomonas</taxon>
    </lineage>
</organism>
<sequence length="60" mass="6191">MLAMEVNDNAYCLMKRVAFKSIASKLAPTGWGVVTSSGVVSALQMPATSPNAPLAPGSPR</sequence>
<dbReference type="EMBL" id="PDLL01000102">
    <property type="protein sequence ID" value="PYY70502.1"/>
    <property type="molecule type" value="Genomic_DNA"/>
</dbReference>
<accession>A0A2W0ESC0</accession>
<reference evidence="1 2" key="1">
    <citation type="journal article" date="2018" name="Appl. Microbiol. Biotechnol.">
        <title>Characterization of the caprolactam degradation pathway in Pseudomonas jessenii using mass spectrometry-based proteomics.</title>
        <authorList>
            <person name="Otzen M."/>
            <person name="Palacio C."/>
            <person name="Janssen D.B."/>
        </authorList>
    </citation>
    <scope>NUCLEOTIDE SEQUENCE [LARGE SCALE GENOMIC DNA]</scope>
    <source>
        <strain evidence="1 2">GO3</strain>
    </source>
</reference>
<comment type="caution">
    <text evidence="1">The sequence shown here is derived from an EMBL/GenBank/DDBJ whole genome shotgun (WGS) entry which is preliminary data.</text>
</comment>
<protein>
    <submittedName>
        <fullName evidence="1">Uncharacterized protein</fullName>
    </submittedName>
</protein>
<evidence type="ECO:0000313" key="2">
    <source>
        <dbReference type="Proteomes" id="UP000247437"/>
    </source>
</evidence>
<dbReference type="Proteomes" id="UP000247437">
    <property type="component" value="Unassembled WGS sequence"/>
</dbReference>
<name>A0A2W0ESC0_PSEJE</name>
<proteinExistence type="predicted"/>